<keyword evidence="1" id="KW-0472">Membrane</keyword>
<dbReference type="OMA" id="TIDWKYL"/>
<keyword evidence="1" id="KW-0812">Transmembrane</keyword>
<name>T1JR36_TETUR</name>
<evidence type="ECO:0000313" key="3">
    <source>
        <dbReference type="Proteomes" id="UP000015104"/>
    </source>
</evidence>
<keyword evidence="1" id="KW-1133">Transmembrane helix</keyword>
<keyword evidence="3" id="KW-1185">Reference proteome</keyword>
<dbReference type="Proteomes" id="UP000015104">
    <property type="component" value="Unassembled WGS sequence"/>
</dbReference>
<dbReference type="KEGG" id="tut:107370696"/>
<feature type="transmembrane region" description="Helical" evidence="1">
    <location>
        <begin position="181"/>
        <end position="202"/>
    </location>
</feature>
<sequence length="237" mass="26585">MDAKIVKVRSNTSNVSTVSNAIKSSGVEKSTFSTASSETIRLNELLPRLPELCARTKPRTTKSRSVCLCDWKYLTSCLAKCLMIMVAECVVAAVILATLRPHCKRAAVDPVTRDECLLRDIYFYLSSIVAGLNTLLILLYTFHVIEKFNQSRWLRFELIYHLLYTTHMTIISSLTLNKSTFQVILLGILGLAVVFKGIIIVFDRLIKLCTGKPAQEAFDDDDGNKTRIGIMKLRFGV</sequence>
<accession>T1JR36</accession>
<protein>
    <submittedName>
        <fullName evidence="2">Uncharacterized protein</fullName>
    </submittedName>
</protein>
<proteinExistence type="predicted"/>
<dbReference type="EnsemblMetazoa" id="tetur01g05490.1">
    <property type="protein sequence ID" value="tetur01g05490.1"/>
    <property type="gene ID" value="tetur01g05490"/>
</dbReference>
<reference evidence="2" key="2">
    <citation type="submission" date="2015-06" db="UniProtKB">
        <authorList>
            <consortium name="EnsemblMetazoa"/>
        </authorList>
    </citation>
    <scope>IDENTIFICATION</scope>
</reference>
<feature type="transmembrane region" description="Helical" evidence="1">
    <location>
        <begin position="81"/>
        <end position="101"/>
    </location>
</feature>
<organism evidence="2 3">
    <name type="scientific">Tetranychus urticae</name>
    <name type="common">Two-spotted spider mite</name>
    <dbReference type="NCBI Taxonomy" id="32264"/>
    <lineage>
        <taxon>Eukaryota</taxon>
        <taxon>Metazoa</taxon>
        <taxon>Ecdysozoa</taxon>
        <taxon>Arthropoda</taxon>
        <taxon>Chelicerata</taxon>
        <taxon>Arachnida</taxon>
        <taxon>Acari</taxon>
        <taxon>Acariformes</taxon>
        <taxon>Trombidiformes</taxon>
        <taxon>Prostigmata</taxon>
        <taxon>Eleutherengona</taxon>
        <taxon>Raphignathae</taxon>
        <taxon>Tetranychoidea</taxon>
        <taxon>Tetranychidae</taxon>
        <taxon>Tetranychus</taxon>
    </lineage>
</organism>
<reference evidence="3" key="1">
    <citation type="submission" date="2011-08" db="EMBL/GenBank/DDBJ databases">
        <authorList>
            <person name="Rombauts S."/>
        </authorList>
    </citation>
    <scope>NUCLEOTIDE SEQUENCE</scope>
    <source>
        <strain evidence="3">London</strain>
    </source>
</reference>
<dbReference type="EMBL" id="CAEY01000444">
    <property type="status" value="NOT_ANNOTATED_CDS"/>
    <property type="molecule type" value="Genomic_DNA"/>
</dbReference>
<dbReference type="HOGENOM" id="CLU_1171994_0_0_1"/>
<feature type="transmembrane region" description="Helical" evidence="1">
    <location>
        <begin position="121"/>
        <end position="142"/>
    </location>
</feature>
<dbReference type="OrthoDB" id="10028364at2759"/>
<gene>
    <name evidence="2" type="primary">107370696</name>
</gene>
<evidence type="ECO:0000256" key="1">
    <source>
        <dbReference type="SAM" id="Phobius"/>
    </source>
</evidence>
<evidence type="ECO:0000313" key="2">
    <source>
        <dbReference type="EnsemblMetazoa" id="tetur01g05490.1"/>
    </source>
</evidence>
<dbReference type="AlphaFoldDB" id="T1JR36"/>
<feature type="transmembrane region" description="Helical" evidence="1">
    <location>
        <begin position="154"/>
        <end position="175"/>
    </location>
</feature>